<evidence type="ECO:0000313" key="1">
    <source>
        <dbReference type="EMBL" id="MET3758401.1"/>
    </source>
</evidence>
<name>A0ABV2MPL5_9HYPH</name>
<reference evidence="1 2" key="1">
    <citation type="submission" date="2024-06" db="EMBL/GenBank/DDBJ databases">
        <title>Genomic Encyclopedia of Type Strains, Phase IV (KMG-IV): sequencing the most valuable type-strain genomes for metagenomic binning, comparative biology and taxonomic classification.</title>
        <authorList>
            <person name="Goeker M."/>
        </authorList>
    </citation>
    <scope>NUCLEOTIDE SEQUENCE [LARGE SCALE GENOMIC DNA]</scope>
    <source>
        <strain evidence="1 2">DSM 29288</strain>
    </source>
</reference>
<dbReference type="Proteomes" id="UP001549077">
    <property type="component" value="Unassembled WGS sequence"/>
</dbReference>
<protein>
    <submittedName>
        <fullName evidence="1">Uncharacterized protein</fullName>
    </submittedName>
</protein>
<comment type="caution">
    <text evidence="1">The sequence shown here is derived from an EMBL/GenBank/DDBJ whole genome shotgun (WGS) entry which is preliminary data.</text>
</comment>
<proteinExistence type="predicted"/>
<accession>A0ABV2MPL5</accession>
<keyword evidence="2" id="KW-1185">Reference proteome</keyword>
<evidence type="ECO:0000313" key="2">
    <source>
        <dbReference type="Proteomes" id="UP001549077"/>
    </source>
</evidence>
<organism evidence="1 2">
    <name type="scientific">Rhizobium binae</name>
    <dbReference type="NCBI Taxonomy" id="1138190"/>
    <lineage>
        <taxon>Bacteria</taxon>
        <taxon>Pseudomonadati</taxon>
        <taxon>Pseudomonadota</taxon>
        <taxon>Alphaproteobacteria</taxon>
        <taxon>Hyphomicrobiales</taxon>
        <taxon>Rhizobiaceae</taxon>
        <taxon>Rhizobium/Agrobacterium group</taxon>
        <taxon>Rhizobium</taxon>
    </lineage>
</organism>
<gene>
    <name evidence="1" type="ORF">ABID08_005783</name>
</gene>
<dbReference type="EMBL" id="JBEPMY010000028">
    <property type="protein sequence ID" value="MET3758401.1"/>
    <property type="molecule type" value="Genomic_DNA"/>
</dbReference>
<sequence>MNGEDVTTLRSQAEVRAYRKRLQMIEQSRYIEYQTCLMKVFQLEPSLGYGKKSSLLRDP</sequence>